<sequence length="152" mass="16883">MVPHRPFLYSFLDDSFDQQYKADIQFGKIFSVFAGIAIFIACLGLFGLTTYTTEQKTKEIGIRKALGASVVSIVSLLSKDYVKLFLMAIVIATPASWYVMNGWLNGFAYKIEIGPEVFIAAAFICVLIALITISWQSIKAALRNPVESLKNE</sequence>
<evidence type="ECO:0000313" key="8">
    <source>
        <dbReference type="EMBL" id="ELR70261.1"/>
    </source>
</evidence>
<dbReference type="RefSeq" id="WP_009581357.1">
    <property type="nucleotide sequence ID" value="NZ_AMZN01000055.1"/>
</dbReference>
<dbReference type="STRING" id="1237149.C900_03946"/>
<evidence type="ECO:0000256" key="3">
    <source>
        <dbReference type="ARBA" id="ARBA00022692"/>
    </source>
</evidence>
<dbReference type="GO" id="GO:0005886">
    <property type="term" value="C:plasma membrane"/>
    <property type="evidence" value="ECO:0007669"/>
    <property type="project" value="UniProtKB-SubCell"/>
</dbReference>
<evidence type="ECO:0000256" key="1">
    <source>
        <dbReference type="ARBA" id="ARBA00004651"/>
    </source>
</evidence>
<feature type="transmembrane region" description="Helical" evidence="6">
    <location>
        <begin position="29"/>
        <end position="48"/>
    </location>
</feature>
<dbReference type="Pfam" id="PF02687">
    <property type="entry name" value="FtsX"/>
    <property type="match status" value="1"/>
</dbReference>
<dbReference type="InterPro" id="IPR003838">
    <property type="entry name" value="ABC3_permease_C"/>
</dbReference>
<feature type="domain" description="ABC3 transporter permease C-terminal" evidence="7">
    <location>
        <begin position="32"/>
        <end position="142"/>
    </location>
</feature>
<keyword evidence="4 6" id="KW-1133">Transmembrane helix</keyword>
<dbReference type="PANTHER" id="PTHR30572:SF18">
    <property type="entry name" value="ABC-TYPE MACROLIDE FAMILY EXPORT SYSTEM PERMEASE COMPONENT 2"/>
    <property type="match status" value="1"/>
</dbReference>
<gene>
    <name evidence="8" type="ORF">C900_03946</name>
</gene>
<organism evidence="8 9">
    <name type="scientific">Fulvivirga imtechensis AK7</name>
    <dbReference type="NCBI Taxonomy" id="1237149"/>
    <lineage>
        <taxon>Bacteria</taxon>
        <taxon>Pseudomonadati</taxon>
        <taxon>Bacteroidota</taxon>
        <taxon>Cytophagia</taxon>
        <taxon>Cytophagales</taxon>
        <taxon>Fulvivirgaceae</taxon>
        <taxon>Fulvivirga</taxon>
    </lineage>
</organism>
<dbReference type="PANTHER" id="PTHR30572">
    <property type="entry name" value="MEMBRANE COMPONENT OF TRANSPORTER-RELATED"/>
    <property type="match status" value="1"/>
</dbReference>
<feature type="transmembrane region" description="Helical" evidence="6">
    <location>
        <begin position="84"/>
        <end position="105"/>
    </location>
</feature>
<dbReference type="PATRIC" id="fig|1237149.3.peg.3708"/>
<evidence type="ECO:0000256" key="6">
    <source>
        <dbReference type="SAM" id="Phobius"/>
    </source>
</evidence>
<evidence type="ECO:0000259" key="7">
    <source>
        <dbReference type="Pfam" id="PF02687"/>
    </source>
</evidence>
<reference evidence="8 9" key="1">
    <citation type="submission" date="2012-12" db="EMBL/GenBank/DDBJ databases">
        <title>Genome assembly of Fulvivirga imtechensis AK7.</title>
        <authorList>
            <person name="Nupur N."/>
            <person name="Khatri I."/>
            <person name="Kumar R."/>
            <person name="Subramanian S."/>
            <person name="Pinnaka A."/>
        </authorList>
    </citation>
    <scope>NUCLEOTIDE SEQUENCE [LARGE SCALE GENOMIC DNA]</scope>
    <source>
        <strain evidence="8 9">AK7</strain>
    </source>
</reference>
<proteinExistence type="predicted"/>
<comment type="caution">
    <text evidence="8">The sequence shown here is derived from an EMBL/GenBank/DDBJ whole genome shotgun (WGS) entry which is preliminary data.</text>
</comment>
<protein>
    <submittedName>
        <fullName evidence="8">Putative FtsX-related transmembrane transport protein</fullName>
    </submittedName>
</protein>
<dbReference type="Proteomes" id="UP000011135">
    <property type="component" value="Unassembled WGS sequence"/>
</dbReference>
<dbReference type="AlphaFoldDB" id="L8JMX5"/>
<evidence type="ECO:0000256" key="5">
    <source>
        <dbReference type="ARBA" id="ARBA00023136"/>
    </source>
</evidence>
<dbReference type="InterPro" id="IPR050250">
    <property type="entry name" value="Macrolide_Exporter_MacB"/>
</dbReference>
<keyword evidence="2" id="KW-1003">Cell membrane</keyword>
<keyword evidence="3 6" id="KW-0812">Transmembrane</keyword>
<feature type="transmembrane region" description="Helical" evidence="6">
    <location>
        <begin position="117"/>
        <end position="138"/>
    </location>
</feature>
<name>L8JMX5_9BACT</name>
<accession>L8JMX5</accession>
<evidence type="ECO:0000313" key="9">
    <source>
        <dbReference type="Proteomes" id="UP000011135"/>
    </source>
</evidence>
<evidence type="ECO:0000256" key="4">
    <source>
        <dbReference type="ARBA" id="ARBA00022989"/>
    </source>
</evidence>
<dbReference type="GO" id="GO:0022857">
    <property type="term" value="F:transmembrane transporter activity"/>
    <property type="evidence" value="ECO:0007669"/>
    <property type="project" value="TreeGrafter"/>
</dbReference>
<keyword evidence="9" id="KW-1185">Reference proteome</keyword>
<dbReference type="eggNOG" id="COG0577">
    <property type="taxonomic scope" value="Bacteria"/>
</dbReference>
<keyword evidence="5 6" id="KW-0472">Membrane</keyword>
<dbReference type="EMBL" id="AMZN01000055">
    <property type="protein sequence ID" value="ELR70261.1"/>
    <property type="molecule type" value="Genomic_DNA"/>
</dbReference>
<comment type="subcellular location">
    <subcellularLocation>
        <location evidence="1">Cell membrane</location>
        <topology evidence="1">Multi-pass membrane protein</topology>
    </subcellularLocation>
</comment>
<evidence type="ECO:0000256" key="2">
    <source>
        <dbReference type="ARBA" id="ARBA00022475"/>
    </source>
</evidence>